<dbReference type="AlphaFoldDB" id="A0A1H7WZM7"/>
<dbReference type="EMBL" id="FOAB01000012">
    <property type="protein sequence ID" value="SEM26755.1"/>
    <property type="molecule type" value="Genomic_DNA"/>
</dbReference>
<evidence type="ECO:0000256" key="1">
    <source>
        <dbReference type="SAM" id="Phobius"/>
    </source>
</evidence>
<keyword evidence="1" id="KW-1133">Transmembrane helix</keyword>
<evidence type="ECO:0000313" key="3">
    <source>
        <dbReference type="Proteomes" id="UP000198521"/>
    </source>
</evidence>
<evidence type="ECO:0000313" key="2">
    <source>
        <dbReference type="EMBL" id="SEM26755.1"/>
    </source>
</evidence>
<keyword evidence="1" id="KW-0472">Membrane</keyword>
<dbReference type="RefSeq" id="WP_091412733.1">
    <property type="nucleotide sequence ID" value="NZ_FOAB01000012.1"/>
</dbReference>
<proteinExistence type="predicted"/>
<name>A0A1H7WZM7_AQUAM</name>
<dbReference type="OrthoDB" id="1454004at2"/>
<accession>A0A1H7WZM7</accession>
<feature type="transmembrane region" description="Helical" evidence="1">
    <location>
        <begin position="62"/>
        <end position="85"/>
    </location>
</feature>
<reference evidence="2 3" key="1">
    <citation type="submission" date="2016-10" db="EMBL/GenBank/DDBJ databases">
        <authorList>
            <person name="de Groot N.N."/>
        </authorList>
    </citation>
    <scope>NUCLEOTIDE SEQUENCE [LARGE SCALE GENOMIC DNA]</scope>
    <source>
        <strain evidence="2 3">DSM 25232</strain>
    </source>
</reference>
<sequence length="170" mass="19365">MTKEEKQHYFCHTHPNLFAQSKCHSCYKGMCHTCLHTNSTLCASCLKSNFLTGNLYKNQKELIYIFSIGLAIGLLYHIYQCVTIAGIYSNFNFSKDLLYVTLGTLSAISAYYMYSEVTLISEVSKIPFIGGKLALLLIIISLVIGVPLFYLLYKILLFIKQKITNHKRLL</sequence>
<keyword evidence="3" id="KW-1185">Reference proteome</keyword>
<keyword evidence="1" id="KW-0812">Transmembrane</keyword>
<organism evidence="2 3">
    <name type="scientific">Aquimarina amphilecti</name>
    <dbReference type="NCBI Taxonomy" id="1038014"/>
    <lineage>
        <taxon>Bacteria</taxon>
        <taxon>Pseudomonadati</taxon>
        <taxon>Bacteroidota</taxon>
        <taxon>Flavobacteriia</taxon>
        <taxon>Flavobacteriales</taxon>
        <taxon>Flavobacteriaceae</taxon>
        <taxon>Aquimarina</taxon>
    </lineage>
</organism>
<feature type="transmembrane region" description="Helical" evidence="1">
    <location>
        <begin position="97"/>
        <end position="114"/>
    </location>
</feature>
<feature type="transmembrane region" description="Helical" evidence="1">
    <location>
        <begin position="134"/>
        <end position="159"/>
    </location>
</feature>
<gene>
    <name evidence="2" type="ORF">SAMN04487910_4590</name>
</gene>
<dbReference type="Proteomes" id="UP000198521">
    <property type="component" value="Unassembled WGS sequence"/>
</dbReference>
<protein>
    <submittedName>
        <fullName evidence="2">Uncharacterized protein</fullName>
    </submittedName>
</protein>